<dbReference type="InterPro" id="IPR024537">
    <property type="entry name" value="DUF3322"/>
</dbReference>
<dbReference type="Pfam" id="PF11795">
    <property type="entry name" value="DUF3322"/>
    <property type="match status" value="1"/>
</dbReference>
<evidence type="ECO:0000259" key="1">
    <source>
        <dbReference type="Pfam" id="PF09983"/>
    </source>
</evidence>
<accession>A0A3M2KW67</accession>
<evidence type="ECO:0008006" key="5">
    <source>
        <dbReference type="Google" id="ProtNLM"/>
    </source>
</evidence>
<evidence type="ECO:0000313" key="4">
    <source>
        <dbReference type="Proteomes" id="UP000279275"/>
    </source>
</evidence>
<evidence type="ECO:0000313" key="3">
    <source>
        <dbReference type="EMBL" id="RMI28463.1"/>
    </source>
</evidence>
<evidence type="ECO:0000259" key="2">
    <source>
        <dbReference type="Pfam" id="PF11795"/>
    </source>
</evidence>
<dbReference type="Pfam" id="PF09983">
    <property type="entry name" value="JetD_C"/>
    <property type="match status" value="1"/>
</dbReference>
<organism evidence="3 4">
    <name type="scientific">Nocardia stercoris</name>
    <dbReference type="NCBI Taxonomy" id="2483361"/>
    <lineage>
        <taxon>Bacteria</taxon>
        <taxon>Bacillati</taxon>
        <taxon>Actinomycetota</taxon>
        <taxon>Actinomycetes</taxon>
        <taxon>Mycobacteriales</taxon>
        <taxon>Nocardiaceae</taxon>
        <taxon>Nocardia</taxon>
    </lineage>
</organism>
<dbReference type="RefSeq" id="WP_122191536.1">
    <property type="nucleotide sequence ID" value="NZ_RFFH01000021.1"/>
</dbReference>
<name>A0A3M2KW67_9NOCA</name>
<reference evidence="3 4" key="1">
    <citation type="submission" date="2018-10" db="EMBL/GenBank/DDBJ databases">
        <title>Isolation from cow dung.</title>
        <authorList>
            <person name="Ling L."/>
        </authorList>
    </citation>
    <scope>NUCLEOTIDE SEQUENCE [LARGE SCALE GENOMIC DNA]</scope>
    <source>
        <strain evidence="3 4">NEAU-LL90</strain>
    </source>
</reference>
<protein>
    <recommendedName>
        <fullName evidence="5">DUF3322 and DUF2220 domain-containing protein</fullName>
    </recommendedName>
</protein>
<dbReference type="OrthoDB" id="322908at2"/>
<dbReference type="InterPro" id="IPR024534">
    <property type="entry name" value="JetD_C"/>
</dbReference>
<feature type="domain" description="DUF3322" evidence="2">
    <location>
        <begin position="14"/>
        <end position="202"/>
    </location>
</feature>
<comment type="caution">
    <text evidence="3">The sequence shown here is derived from an EMBL/GenBank/DDBJ whole genome shotgun (WGS) entry which is preliminary data.</text>
</comment>
<gene>
    <name evidence="3" type="ORF">EBN03_30030</name>
</gene>
<dbReference type="EMBL" id="RFFH01000021">
    <property type="protein sequence ID" value="RMI28463.1"/>
    <property type="molecule type" value="Genomic_DNA"/>
</dbReference>
<keyword evidence="4" id="KW-1185">Reference proteome</keyword>
<sequence length="412" mass="44849">MTASLVTADSAVDSVRRKIENKWAEAVCAERGINEPVSFSVPLRPGISTGKAVERIGFSAWHDWQTAWCDFETRIINGVEGVMLIRKPVAIQGVTYAVPATLFAENLAAAAELVSRGRGAPPAHDIDRARSLAASLDVGGAILTATTLKAVYRLADCDTAVLFEAMAWLRDHHDVASWTARQLPVPGMHSKWLETHGELLKTVTGRGVRDEVRPRLAVVHLTYVDPDYIALSRRRHDAWTTGDIQELPYRPRVVLIVENRDCRLWFPPVSGAVIVEGGGKAAASLLAGITWIREAEHVAYWGDIDADGYAILDRLRAAMATPISDGSPARTVHSVFMDIADLHRLAPHGVNHDKAGRPLKPCATRLGNLSQAESAAYNFVATAGPAPFRRIEQEKIPLTEVAMLIESSTVAT</sequence>
<dbReference type="Proteomes" id="UP000279275">
    <property type="component" value="Unassembled WGS sequence"/>
</dbReference>
<feature type="domain" description="Wadjet protein JetD C-terminal" evidence="1">
    <location>
        <begin position="220"/>
        <end position="401"/>
    </location>
</feature>
<proteinExistence type="predicted"/>
<dbReference type="AlphaFoldDB" id="A0A3M2KW67"/>